<dbReference type="SUPFAM" id="SSF46689">
    <property type="entry name" value="Homeodomain-like"/>
    <property type="match status" value="1"/>
</dbReference>
<dbReference type="Gene3D" id="1.10.8.60">
    <property type="match status" value="1"/>
</dbReference>
<keyword evidence="5" id="KW-0804">Transcription</keyword>
<dbReference type="Gene3D" id="3.30.450.20">
    <property type="entry name" value="PAS domain"/>
    <property type="match status" value="1"/>
</dbReference>
<dbReference type="Pfam" id="PF13426">
    <property type="entry name" value="PAS_9"/>
    <property type="match status" value="1"/>
</dbReference>
<evidence type="ECO:0000313" key="10">
    <source>
        <dbReference type="Proteomes" id="UP001431776"/>
    </source>
</evidence>
<evidence type="ECO:0000256" key="3">
    <source>
        <dbReference type="ARBA" id="ARBA00023015"/>
    </source>
</evidence>
<gene>
    <name evidence="9" type="ORF">QJ522_20725</name>
</gene>
<protein>
    <submittedName>
        <fullName evidence="9">Sigma 54-interacting transcriptional regulator</fullName>
    </submittedName>
</protein>
<dbReference type="NCBIfam" id="TIGR00229">
    <property type="entry name" value="sensory_box"/>
    <property type="match status" value="1"/>
</dbReference>
<keyword evidence="1" id="KW-0547">Nucleotide-binding</keyword>
<dbReference type="GO" id="GO:0005524">
    <property type="term" value="F:ATP binding"/>
    <property type="evidence" value="ECO:0007669"/>
    <property type="project" value="UniProtKB-KW"/>
</dbReference>
<evidence type="ECO:0000256" key="1">
    <source>
        <dbReference type="ARBA" id="ARBA00022741"/>
    </source>
</evidence>
<dbReference type="InterPro" id="IPR027417">
    <property type="entry name" value="P-loop_NTPase"/>
</dbReference>
<dbReference type="InterPro" id="IPR025662">
    <property type="entry name" value="Sigma_54_int_dom_ATP-bd_1"/>
</dbReference>
<dbReference type="PROSITE" id="PS50112">
    <property type="entry name" value="PAS"/>
    <property type="match status" value="1"/>
</dbReference>
<dbReference type="InterPro" id="IPR025944">
    <property type="entry name" value="Sigma_54_int_dom_CS"/>
</dbReference>
<dbReference type="SUPFAM" id="SSF55785">
    <property type="entry name" value="PYP-like sensor domain (PAS domain)"/>
    <property type="match status" value="1"/>
</dbReference>
<dbReference type="InterPro" id="IPR002078">
    <property type="entry name" value="Sigma_54_int"/>
</dbReference>
<dbReference type="SMART" id="SM00091">
    <property type="entry name" value="PAS"/>
    <property type="match status" value="1"/>
</dbReference>
<evidence type="ECO:0000259" key="6">
    <source>
        <dbReference type="PROSITE" id="PS50045"/>
    </source>
</evidence>
<name>A0AAW6U8W9_9BACT</name>
<dbReference type="RefSeq" id="WP_349246905.1">
    <property type="nucleotide sequence ID" value="NZ_JASCXX010000038.1"/>
</dbReference>
<dbReference type="SMART" id="SM00382">
    <property type="entry name" value="AAA"/>
    <property type="match status" value="1"/>
</dbReference>
<sequence>MDFLSYDGRDIILDSVADGVFTVDQDWRVTSFNRAAEDITGITREKALGQRCKDILKADVCESDCALRQTMQTGRPVINKPVHIVDAQGRRKSITISSALLKNREGEVIGGVETFRDMTVVEELRKQLQKQYCCEDIISQSHRVQELFDVLPRVAESDCTVLIEGETGTGKELFARALHSLSPRRKKPFVAVNCSALPDTLLESELFGYKAGAFTDAKKDKPGRFALAQGGILFLDEIGDISPAVQVRLLRVLQDKTYEPVGGVGTVKADVRVVTATNKNLSSLVDDGRFRRDLFYRINVVHFELPPLRERKEDIRLLVDHFIARFNALYGKDVCCVSNDVMAALLAHDFPGNIRELENIIEHCFVLCHGELIESRDLPDSLGKDGQRTGESLQGITTLRQMEKLMIEQALRRHQGNRAAAAKELGINPSTLFRKLKTLQIDL</sequence>
<dbReference type="Gene3D" id="1.10.10.60">
    <property type="entry name" value="Homeodomain-like"/>
    <property type="match status" value="1"/>
</dbReference>
<dbReference type="PANTHER" id="PTHR32071:SF122">
    <property type="entry name" value="SIGMA FACTOR"/>
    <property type="match status" value="1"/>
</dbReference>
<dbReference type="PROSITE" id="PS50113">
    <property type="entry name" value="PAC"/>
    <property type="match status" value="1"/>
</dbReference>
<dbReference type="InterPro" id="IPR009057">
    <property type="entry name" value="Homeodomain-like_sf"/>
</dbReference>
<dbReference type="InterPro" id="IPR002197">
    <property type="entry name" value="HTH_Fis"/>
</dbReference>
<dbReference type="PROSITE" id="PS00676">
    <property type="entry name" value="SIGMA54_INTERACT_2"/>
    <property type="match status" value="1"/>
</dbReference>
<dbReference type="Pfam" id="PF02954">
    <property type="entry name" value="HTH_8"/>
    <property type="match status" value="1"/>
</dbReference>
<dbReference type="Pfam" id="PF25601">
    <property type="entry name" value="AAA_lid_14"/>
    <property type="match status" value="1"/>
</dbReference>
<keyword evidence="10" id="KW-1185">Reference proteome</keyword>
<dbReference type="GO" id="GO:0043565">
    <property type="term" value="F:sequence-specific DNA binding"/>
    <property type="evidence" value="ECO:0007669"/>
    <property type="project" value="InterPro"/>
</dbReference>
<evidence type="ECO:0000256" key="4">
    <source>
        <dbReference type="ARBA" id="ARBA00023125"/>
    </source>
</evidence>
<dbReference type="EMBL" id="JASCXX010000038">
    <property type="protein sequence ID" value="MDI6451498.1"/>
    <property type="molecule type" value="Genomic_DNA"/>
</dbReference>
<dbReference type="FunFam" id="3.40.50.300:FF:000006">
    <property type="entry name" value="DNA-binding transcriptional regulator NtrC"/>
    <property type="match status" value="1"/>
</dbReference>
<dbReference type="InterPro" id="IPR000700">
    <property type="entry name" value="PAS-assoc_C"/>
</dbReference>
<dbReference type="GO" id="GO:0006355">
    <property type="term" value="P:regulation of DNA-templated transcription"/>
    <property type="evidence" value="ECO:0007669"/>
    <property type="project" value="InterPro"/>
</dbReference>
<reference evidence="9" key="1">
    <citation type="submission" date="2023-05" db="EMBL/GenBank/DDBJ databases">
        <title>Anaerotaeda fermentans gen. nov., sp. nov., a novel anaerobic planctomycete of the new family within the order Sedimentisphaerales isolated from Taman Peninsula, Russia.</title>
        <authorList>
            <person name="Khomyakova M.A."/>
            <person name="Merkel A.Y."/>
            <person name="Slobodkin A.I."/>
        </authorList>
    </citation>
    <scope>NUCLEOTIDE SEQUENCE</scope>
    <source>
        <strain evidence="9">M17dextr</strain>
    </source>
</reference>
<organism evidence="9 10">
    <name type="scientific">Anaerobaca lacustris</name>
    <dbReference type="NCBI Taxonomy" id="3044600"/>
    <lineage>
        <taxon>Bacteria</taxon>
        <taxon>Pseudomonadati</taxon>
        <taxon>Planctomycetota</taxon>
        <taxon>Phycisphaerae</taxon>
        <taxon>Sedimentisphaerales</taxon>
        <taxon>Anaerobacaceae</taxon>
        <taxon>Anaerobaca</taxon>
    </lineage>
</organism>
<evidence type="ECO:0000256" key="2">
    <source>
        <dbReference type="ARBA" id="ARBA00022840"/>
    </source>
</evidence>
<dbReference type="CDD" id="cd00130">
    <property type="entry name" value="PAS"/>
    <property type="match status" value="1"/>
</dbReference>
<dbReference type="InterPro" id="IPR025943">
    <property type="entry name" value="Sigma_54_int_dom_ATP-bd_2"/>
</dbReference>
<dbReference type="InterPro" id="IPR035965">
    <property type="entry name" value="PAS-like_dom_sf"/>
</dbReference>
<evidence type="ECO:0000259" key="7">
    <source>
        <dbReference type="PROSITE" id="PS50112"/>
    </source>
</evidence>
<dbReference type="PRINTS" id="PR01590">
    <property type="entry name" value="HTHFIS"/>
</dbReference>
<feature type="domain" description="PAS" evidence="7">
    <location>
        <begin position="12"/>
        <end position="50"/>
    </location>
</feature>
<dbReference type="AlphaFoldDB" id="A0AAW6U8W9"/>
<dbReference type="CDD" id="cd00009">
    <property type="entry name" value="AAA"/>
    <property type="match status" value="1"/>
</dbReference>
<dbReference type="InterPro" id="IPR000014">
    <property type="entry name" value="PAS"/>
</dbReference>
<proteinExistence type="predicted"/>
<evidence type="ECO:0000259" key="8">
    <source>
        <dbReference type="PROSITE" id="PS50113"/>
    </source>
</evidence>
<dbReference type="InterPro" id="IPR003593">
    <property type="entry name" value="AAA+_ATPase"/>
</dbReference>
<dbReference type="Proteomes" id="UP001431776">
    <property type="component" value="Unassembled WGS sequence"/>
</dbReference>
<dbReference type="Gene3D" id="3.40.50.300">
    <property type="entry name" value="P-loop containing nucleotide triphosphate hydrolases"/>
    <property type="match status" value="1"/>
</dbReference>
<accession>A0AAW6U8W9</accession>
<evidence type="ECO:0000313" key="9">
    <source>
        <dbReference type="EMBL" id="MDI6451498.1"/>
    </source>
</evidence>
<comment type="caution">
    <text evidence="9">The sequence shown here is derived from an EMBL/GenBank/DDBJ whole genome shotgun (WGS) entry which is preliminary data.</text>
</comment>
<dbReference type="PROSITE" id="PS00688">
    <property type="entry name" value="SIGMA54_INTERACT_3"/>
    <property type="match status" value="1"/>
</dbReference>
<dbReference type="SUPFAM" id="SSF52540">
    <property type="entry name" value="P-loop containing nucleoside triphosphate hydrolases"/>
    <property type="match status" value="1"/>
</dbReference>
<evidence type="ECO:0000256" key="5">
    <source>
        <dbReference type="ARBA" id="ARBA00023163"/>
    </source>
</evidence>
<dbReference type="PROSITE" id="PS50045">
    <property type="entry name" value="SIGMA54_INTERACT_4"/>
    <property type="match status" value="1"/>
</dbReference>
<keyword evidence="2" id="KW-0067">ATP-binding</keyword>
<dbReference type="InterPro" id="IPR058031">
    <property type="entry name" value="AAA_lid_NorR"/>
</dbReference>
<feature type="domain" description="PAC" evidence="8">
    <location>
        <begin position="78"/>
        <end position="130"/>
    </location>
</feature>
<keyword evidence="4" id="KW-0238">DNA-binding</keyword>
<keyword evidence="3" id="KW-0805">Transcription regulation</keyword>
<dbReference type="Pfam" id="PF00158">
    <property type="entry name" value="Sigma54_activat"/>
    <property type="match status" value="1"/>
</dbReference>
<feature type="domain" description="Sigma-54 factor interaction" evidence="6">
    <location>
        <begin position="137"/>
        <end position="366"/>
    </location>
</feature>
<dbReference type="PROSITE" id="PS00675">
    <property type="entry name" value="SIGMA54_INTERACT_1"/>
    <property type="match status" value="1"/>
</dbReference>
<dbReference type="PANTHER" id="PTHR32071">
    <property type="entry name" value="TRANSCRIPTIONAL REGULATORY PROTEIN"/>
    <property type="match status" value="1"/>
</dbReference>